<evidence type="ECO:0000256" key="9">
    <source>
        <dbReference type="ARBA" id="ARBA00060983"/>
    </source>
</evidence>
<dbReference type="UniPathway" id="UPA00034">
    <property type="reaction ID" value="UER00027"/>
</dbReference>
<evidence type="ECO:0000256" key="1">
    <source>
        <dbReference type="ARBA" id="ARBA00001933"/>
    </source>
</evidence>
<evidence type="ECO:0000256" key="6">
    <source>
        <dbReference type="ARBA" id="ARBA00023239"/>
    </source>
</evidence>
<protein>
    <recommendedName>
        <fullName evidence="11 12">Diaminopimelate decarboxylase</fullName>
        <shortName evidence="12">DAP decarboxylase</shortName>
        <shortName evidence="12">DAPDC</shortName>
        <ecNumber evidence="10 12">4.1.1.20</ecNumber>
    </recommendedName>
</protein>
<accession>A0A845UA13</accession>
<dbReference type="PRINTS" id="PR01179">
    <property type="entry name" value="ODADCRBXLASE"/>
</dbReference>
<evidence type="ECO:0000256" key="5">
    <source>
        <dbReference type="ARBA" id="ARBA00023154"/>
    </source>
</evidence>
<dbReference type="AlphaFoldDB" id="A0A845UA13"/>
<feature type="domain" description="Orn/DAP/Arg decarboxylase 2 N-terminal" evidence="16">
    <location>
        <begin position="36"/>
        <end position="278"/>
    </location>
</feature>
<dbReference type="InterPro" id="IPR029066">
    <property type="entry name" value="PLP-binding_barrel"/>
</dbReference>
<evidence type="ECO:0000256" key="2">
    <source>
        <dbReference type="ARBA" id="ARBA00022605"/>
    </source>
</evidence>
<dbReference type="InterPro" id="IPR022644">
    <property type="entry name" value="De-COase2_N"/>
</dbReference>
<feature type="binding site" evidence="12">
    <location>
        <position position="369"/>
    </location>
    <ligand>
        <name>pyridoxal 5'-phosphate</name>
        <dbReference type="ChEBI" id="CHEBI:597326"/>
    </ligand>
</feature>
<comment type="cofactor">
    <cofactor evidence="1 12 13 14">
        <name>pyridoxal 5'-phosphate</name>
        <dbReference type="ChEBI" id="CHEBI:597326"/>
    </cofactor>
</comment>
<organism evidence="17">
    <name type="scientific">Acidithiobacillus ferrianus</name>
    <dbReference type="NCBI Taxonomy" id="2678518"/>
    <lineage>
        <taxon>Bacteria</taxon>
        <taxon>Pseudomonadati</taxon>
        <taxon>Pseudomonadota</taxon>
        <taxon>Acidithiobacillia</taxon>
        <taxon>Acidithiobacillales</taxon>
        <taxon>Acidithiobacillaceae</taxon>
        <taxon>Acidithiobacillus</taxon>
    </lineage>
</organism>
<dbReference type="Pfam" id="PF00278">
    <property type="entry name" value="Orn_DAP_Arg_deC"/>
    <property type="match status" value="1"/>
</dbReference>
<dbReference type="InterPro" id="IPR000183">
    <property type="entry name" value="Orn/DAP/Arg_de-COase"/>
</dbReference>
<evidence type="ECO:0000256" key="3">
    <source>
        <dbReference type="ARBA" id="ARBA00022793"/>
    </source>
</evidence>
<feature type="binding site" evidence="12">
    <location>
        <position position="342"/>
    </location>
    <ligand>
        <name>substrate</name>
    </ligand>
</feature>
<dbReference type="FunFam" id="2.40.37.10:FF:000003">
    <property type="entry name" value="Diaminopimelate decarboxylase"/>
    <property type="match status" value="1"/>
</dbReference>
<evidence type="ECO:0000256" key="11">
    <source>
        <dbReference type="ARBA" id="ARBA00074972"/>
    </source>
</evidence>
<evidence type="ECO:0000259" key="16">
    <source>
        <dbReference type="Pfam" id="PF02784"/>
    </source>
</evidence>
<dbReference type="GO" id="GO:0009089">
    <property type="term" value="P:lysine biosynthetic process via diaminopimelate"/>
    <property type="evidence" value="ECO:0007669"/>
    <property type="project" value="UniProtKB-UniRule"/>
</dbReference>
<dbReference type="InterPro" id="IPR009006">
    <property type="entry name" value="Ala_racemase/Decarboxylase_C"/>
</dbReference>
<comment type="pathway">
    <text evidence="8 12 14">Amino-acid biosynthesis; L-lysine biosynthesis via DAP pathway; L-lysine from DL-2,6-diaminopimelate: step 1/1.</text>
</comment>
<evidence type="ECO:0000256" key="8">
    <source>
        <dbReference type="ARBA" id="ARBA00060643"/>
    </source>
</evidence>
<feature type="modified residue" description="N6-(pyridoxal phosphate)lysine" evidence="12 13">
    <location>
        <position position="59"/>
    </location>
</feature>
<keyword evidence="6 12" id="KW-0456">Lyase</keyword>
<feature type="binding site" evidence="12">
    <location>
        <position position="315"/>
    </location>
    <ligand>
        <name>substrate</name>
    </ligand>
</feature>
<dbReference type="SUPFAM" id="SSF51419">
    <property type="entry name" value="PLP-binding barrel"/>
    <property type="match status" value="1"/>
</dbReference>
<evidence type="ECO:0000256" key="12">
    <source>
        <dbReference type="HAMAP-Rule" id="MF_02120"/>
    </source>
</evidence>
<dbReference type="EC" id="4.1.1.20" evidence="10 12"/>
<dbReference type="EMBL" id="WNJL01000034">
    <property type="protein sequence ID" value="NDU42731.1"/>
    <property type="molecule type" value="Genomic_DNA"/>
</dbReference>
<comment type="function">
    <text evidence="12">Specifically catalyzes the decarboxylation of meso-diaminopimelate (meso-DAP) to L-lysine.</text>
</comment>
<feature type="binding site" evidence="12">
    <location>
        <begin position="272"/>
        <end position="275"/>
    </location>
    <ligand>
        <name>pyridoxal 5'-phosphate</name>
        <dbReference type="ChEBI" id="CHEBI:597326"/>
    </ligand>
</feature>
<feature type="binding site" evidence="12">
    <location>
        <position position="238"/>
    </location>
    <ligand>
        <name>pyridoxal 5'-phosphate</name>
        <dbReference type="ChEBI" id="CHEBI:597326"/>
    </ligand>
</feature>
<dbReference type="InterPro" id="IPR022643">
    <property type="entry name" value="De-COase2_C"/>
</dbReference>
<gene>
    <name evidence="12 17" type="primary">lysA</name>
    <name evidence="17" type="ORF">GL267_08790</name>
</gene>
<keyword evidence="2 12" id="KW-0028">Amino-acid biosynthesis</keyword>
<keyword evidence="4 12" id="KW-0663">Pyridoxal phosphate</keyword>
<dbReference type="PANTHER" id="PTHR43727:SF2">
    <property type="entry name" value="GROUP IV DECARBOXYLASE"/>
    <property type="match status" value="1"/>
</dbReference>
<evidence type="ECO:0000256" key="14">
    <source>
        <dbReference type="RuleBase" id="RU003738"/>
    </source>
</evidence>
<dbReference type="Pfam" id="PF02784">
    <property type="entry name" value="Orn_Arg_deC_N"/>
    <property type="match status" value="1"/>
</dbReference>
<dbReference type="GO" id="GO:0008836">
    <property type="term" value="F:diaminopimelate decarboxylase activity"/>
    <property type="evidence" value="ECO:0007669"/>
    <property type="project" value="UniProtKB-UniRule"/>
</dbReference>
<evidence type="ECO:0000256" key="4">
    <source>
        <dbReference type="ARBA" id="ARBA00022898"/>
    </source>
</evidence>
<feature type="binding site" evidence="12">
    <location>
        <position position="369"/>
    </location>
    <ligand>
        <name>substrate</name>
    </ligand>
</feature>
<dbReference type="NCBIfam" id="TIGR01048">
    <property type="entry name" value="lysA"/>
    <property type="match status" value="1"/>
</dbReference>
<dbReference type="RefSeq" id="WP_163097967.1">
    <property type="nucleotide sequence ID" value="NZ_CP127523.1"/>
</dbReference>
<sequence>MNTFHYRDHTLYAEDLPLQEIAEHYGTPCYVYSEAALRERYRAFSAALGARTQVCYAVKANSNLSILRTFAEMGAGFDIVSGGELARVLRAGGDVGKIVFSGVGKSSAEIRAALDAGLSCLNVESAAELWRIADIAADLGKRAPIALRVNPDVDPGTHRYIATGLKESKFGIPMDQARDLYLQAAQHPALEIKGIACHIGSQLLDLAPLGEAATRVRGLYTDLATSGIVLEHLDLGGGVGIRYHDETPPNPADYAWTLNQALQGVSARRVVELGRALVGNAGVLLTKVEYLKAQGGKSFCVVDAAMNDLLRPALYEAWHDILPLRQSAETGHAMDIVGPICESGDYFAKNRPIVAQAGDLLAIMSTGAYGFVMSSNYNSRPRPPEVLVRGHRHHLVRRRETFEDQWALEEEPGH</sequence>
<dbReference type="FunFam" id="3.20.20.10:FF:000003">
    <property type="entry name" value="Diaminopimelate decarboxylase"/>
    <property type="match status" value="1"/>
</dbReference>
<feature type="binding site" evidence="12">
    <location>
        <position position="311"/>
    </location>
    <ligand>
        <name>substrate</name>
    </ligand>
</feature>
<keyword evidence="3 12" id="KW-0210">Decarboxylase</keyword>
<evidence type="ECO:0000259" key="15">
    <source>
        <dbReference type="Pfam" id="PF00278"/>
    </source>
</evidence>
<dbReference type="SUPFAM" id="SSF50621">
    <property type="entry name" value="Alanine racemase C-terminal domain-like"/>
    <property type="match status" value="1"/>
</dbReference>
<dbReference type="PANTHER" id="PTHR43727">
    <property type="entry name" value="DIAMINOPIMELATE DECARBOXYLASE"/>
    <property type="match status" value="1"/>
</dbReference>
<dbReference type="Gene3D" id="3.20.20.10">
    <property type="entry name" value="Alanine racemase"/>
    <property type="match status" value="1"/>
</dbReference>
<comment type="subunit">
    <text evidence="12">Homodimer.</text>
</comment>
<dbReference type="InterPro" id="IPR002986">
    <property type="entry name" value="DAP_deCOOHase_LysA"/>
</dbReference>
<comment type="caution">
    <text evidence="17">The sequence shown here is derived from an EMBL/GenBank/DDBJ whole genome shotgun (WGS) entry which is preliminary data.</text>
</comment>
<dbReference type="GO" id="GO:0030170">
    <property type="term" value="F:pyridoxal phosphate binding"/>
    <property type="evidence" value="ECO:0007669"/>
    <property type="project" value="UniProtKB-UniRule"/>
</dbReference>
<evidence type="ECO:0000313" key="17">
    <source>
        <dbReference type="EMBL" id="NDU42731.1"/>
    </source>
</evidence>
<keyword evidence="5 12" id="KW-0457">Lysine biosynthesis</keyword>
<evidence type="ECO:0000256" key="13">
    <source>
        <dbReference type="PIRSR" id="PIRSR600183-50"/>
    </source>
</evidence>
<dbReference type="CDD" id="cd06828">
    <property type="entry name" value="PLPDE_III_DapDC"/>
    <property type="match status" value="1"/>
</dbReference>
<name>A0A845UA13_9PROT</name>
<reference evidence="17" key="1">
    <citation type="submission" date="2019-11" db="EMBL/GenBank/DDBJ databases">
        <title>Acidithiobacillus ferrianus sp. nov.: a facultatively anaerobic and extremely acidophilic chemolithoautotroph.</title>
        <authorList>
            <person name="Norris P.R."/>
            <person name="Falagan C."/>
            <person name="Moya-Beltran A."/>
            <person name="Castro M."/>
            <person name="Quatrini R."/>
            <person name="Johnson D.B."/>
        </authorList>
    </citation>
    <scope>NUCLEOTIDE SEQUENCE [LARGE SCALE GENOMIC DNA]</scope>
    <source>
        <strain evidence="17">MG</strain>
    </source>
</reference>
<evidence type="ECO:0000256" key="7">
    <source>
        <dbReference type="ARBA" id="ARBA00050464"/>
    </source>
</evidence>
<comment type="catalytic activity">
    <reaction evidence="7 12 14">
        <text>meso-2,6-diaminopimelate + H(+) = L-lysine + CO2</text>
        <dbReference type="Rhea" id="RHEA:15101"/>
        <dbReference type="ChEBI" id="CHEBI:15378"/>
        <dbReference type="ChEBI" id="CHEBI:16526"/>
        <dbReference type="ChEBI" id="CHEBI:32551"/>
        <dbReference type="ChEBI" id="CHEBI:57791"/>
        <dbReference type="EC" id="4.1.1.20"/>
    </reaction>
</comment>
<dbReference type="PRINTS" id="PR01181">
    <property type="entry name" value="DAPDCRBXLASE"/>
</dbReference>
<evidence type="ECO:0000256" key="10">
    <source>
        <dbReference type="ARBA" id="ARBA00066427"/>
    </source>
</evidence>
<comment type="similarity">
    <text evidence="9 12">Belongs to the Orn/Lys/Arg decarboxylase class-II family. LysA subfamily.</text>
</comment>
<dbReference type="Gene3D" id="2.40.37.10">
    <property type="entry name" value="Lyase, Ornithine Decarboxylase, Chain A, domain 1"/>
    <property type="match status" value="1"/>
</dbReference>
<dbReference type="HAMAP" id="MF_02120">
    <property type="entry name" value="LysA"/>
    <property type="match status" value="1"/>
</dbReference>
<proteinExistence type="inferred from homology"/>
<feature type="active site" description="Proton donor" evidence="13">
    <location>
        <position position="341"/>
    </location>
</feature>
<feature type="domain" description="Orn/DAP/Arg decarboxylase 2 C-terminal" evidence="15">
    <location>
        <begin position="29"/>
        <end position="367"/>
    </location>
</feature>
<feature type="binding site" evidence="12">
    <location>
        <position position="275"/>
    </location>
    <ligand>
        <name>substrate</name>
    </ligand>
</feature>